<dbReference type="CDD" id="cd01127">
    <property type="entry name" value="TrwB_TraG_TraD_VirD4"/>
    <property type="match status" value="1"/>
</dbReference>
<organism evidence="3 4">
    <name type="scientific">Pseudonocardia kunmingensis</name>
    <dbReference type="NCBI Taxonomy" id="630975"/>
    <lineage>
        <taxon>Bacteria</taxon>
        <taxon>Bacillati</taxon>
        <taxon>Actinomycetota</taxon>
        <taxon>Actinomycetes</taxon>
        <taxon>Pseudonocardiales</taxon>
        <taxon>Pseudonocardiaceae</taxon>
        <taxon>Pseudonocardia</taxon>
    </lineage>
</organism>
<dbReference type="Pfam" id="PF01935">
    <property type="entry name" value="DUF87"/>
    <property type="match status" value="1"/>
</dbReference>
<evidence type="ECO:0000256" key="1">
    <source>
        <dbReference type="SAM" id="MobiDB-lite"/>
    </source>
</evidence>
<evidence type="ECO:0000313" key="4">
    <source>
        <dbReference type="Proteomes" id="UP000315677"/>
    </source>
</evidence>
<dbReference type="RefSeq" id="WP_211366788.1">
    <property type="nucleotide sequence ID" value="NZ_VFPA01000003.1"/>
</dbReference>
<feature type="region of interest" description="Disordered" evidence="1">
    <location>
        <begin position="1220"/>
        <end position="1451"/>
    </location>
</feature>
<dbReference type="InterPro" id="IPR008571">
    <property type="entry name" value="HerA-like"/>
</dbReference>
<reference evidence="3 4" key="1">
    <citation type="submission" date="2019-06" db="EMBL/GenBank/DDBJ databases">
        <title>Sequencing the genomes of 1000 actinobacteria strains.</title>
        <authorList>
            <person name="Klenk H.-P."/>
        </authorList>
    </citation>
    <scope>NUCLEOTIDE SEQUENCE [LARGE SCALE GENOMIC DNA]</scope>
    <source>
        <strain evidence="3 4">DSM 45301</strain>
    </source>
</reference>
<dbReference type="SUPFAM" id="SSF52540">
    <property type="entry name" value="P-loop containing nucleoside triphosphate hydrolases"/>
    <property type="match status" value="1"/>
</dbReference>
<dbReference type="Proteomes" id="UP000315677">
    <property type="component" value="Unassembled WGS sequence"/>
</dbReference>
<dbReference type="EMBL" id="VFPA01000003">
    <property type="protein sequence ID" value="TQM08976.1"/>
    <property type="molecule type" value="Genomic_DNA"/>
</dbReference>
<gene>
    <name evidence="3" type="ORF">FB558_4717</name>
</gene>
<protein>
    <submittedName>
        <fullName evidence="3">DNA helicase HerA-like ATPase</fullName>
    </submittedName>
</protein>
<dbReference type="PANTHER" id="PTHR42957">
    <property type="entry name" value="HELICASE MJ1565-RELATED"/>
    <property type="match status" value="1"/>
</dbReference>
<accession>A0A543DI01</accession>
<keyword evidence="3" id="KW-0067">ATP-binding</keyword>
<sequence>MAAPTLTPPTAQPHLPEQVVAVLARLLAARLDEHGAGHCLRVDSVRRGDAARLATAVSALLPPGSTDVHVLADHPGQVDGALTVPAERAIELRNRKQRRLVLLVPVGSGVAASSLDNSFARIDITALLAEAGEQLLGELAGTDVADGVRRVARELGRSRPVEAWARYLATVADDPTWTTAGAALWVVGLVPDLGGPDLVGRLARNVACVRAISRPSRAVASVADRLTTAELQEGDARDRITRYLSRPDVDLSDAASWAAPLAEPPAALAFEHWPLVERRPVDLTSLRLDPFLKDDGTLRPGTRLHQENAGDLPYVETGEGSPGSVTLTWRTDPVKTDAVDRWLLEALPPEDLRELDTEPLAKQTVKGDKTRGTLRLDIAEEDLADGALLVVRLTALDANGQRVLLENGDEAVDESQQFAVRWEDDPLPTSGRRASSRSLAQARLEAALEGQDDHRESAPQWAGGNFELRLGGRRTVQLALSPALVDLQRRSLAERGRVMAWEADGRLGEVLDSSAFTPLDGILPPTFAERRRHLFGRLAARKPRDVVEAIAWDDEMRQEVISYCQSYRRALDSTVHPDIRSGLLALDTVRLSVDTVGHPPIAATLVLPLHPMRLAWAAELDATLTRWAGELADVGRATARRRQSVDARLVRRVTPANLPFAVRGVDGLPFVYVREATLGTGVYLHAAEAEPGAAVQAVFEVLGLDRRDVPADLPPSAVAERVAAYRAANPGQDALRVLAYNAGSGELLARALAESVLTETDDEDGLATPPARLDLTAYSRRPSFTDPVPALTDLQRTVASQEVRGSRSHLVPPLGVSVRPHERLATDTGAAHLGVVSDLAVTELRVDGTGAVDAAASFRNLLTPAPTRRAAEAPVWRTAPALRTRNREGAADVVEAHRAYQTALGAALEQGEGLPALTATLGAGELASLRTAHDRADWVLTLDRNLGLDVYTSGPEYILDYAPDFLDGLGPRLTVTTAHRGEVERLLADAMGGLDLMAEENSVRSVLDHLQVVSGRLALRLVARSSLATEAVGLAVLMAHLRGRGELDGTIVVPVDAHQEVFGDHRSGDAGVRRCDVLLVRTTARTVRIDCVEVKTRRATALPMALVDDMVDQLDATVDMLHSTFFRTDPPRIDAELQRARLGGILRHHADRALAMGLLDDRRRTDVERLVERIEDGALVPEIARRGYVVNLGDRAGLPSEHRGVPIYVLSATDVGAAGFTPSRREKRAVEPVAERRPSPRPRVVPAAPGPGTGTEARDAARPSADIDAPGAEPSDWAGPADPRPAPDRRGSASRVSDTTPLPAVRPSAASTGASDSAGMPPSGPGRAISAAAAADQPPGASNAAAVRPPQPPSGASPAGRPAEDRQAGPIADPPRPSRPSTGWASADQLSGIRPSAAAVPPRPSPQSPHGIDRAPAGRSSTDRQAGRPSAVPPRPSPHPRESASDSGTETALPQVVDVVLGQDRHAADVRWRISTAGSPHLFVLGIPGQGKSVTTRRILNSFAEQGLPALVLDFHGDMAAAPAGGAAVLDASQGLPISPFELDNPRRYRETAWELSEVIGYVCGLGEIQRNAVYEGVRAVYEKHGYGGLTAPTGRPTMDELAAAVAEVEGTGRGRNVVARIRPLSDFGLFTDDPGETFADLLRRGLVLDIHNLMEQVQIAAGAFVLRKVYREMFRWGQTGRLRLAVVLDEAHRLARDVTLPKIMKEGRKYGVAVVVASQGVDDFHKDVLSNAGTKVAFRCNYPQSRTVAGFLRGRDGQDMSAALEQLAVGQAYVSTPEQAAARKVFMAKD</sequence>
<dbReference type="InterPro" id="IPR002789">
    <property type="entry name" value="HerA_central"/>
</dbReference>
<keyword evidence="3" id="KW-0347">Helicase</keyword>
<keyword evidence="4" id="KW-1185">Reference proteome</keyword>
<feature type="domain" description="Helicase HerA central" evidence="2">
    <location>
        <begin position="1469"/>
        <end position="1544"/>
    </location>
</feature>
<proteinExistence type="predicted"/>
<keyword evidence="3" id="KW-0378">Hydrolase</keyword>
<dbReference type="GO" id="GO:0004386">
    <property type="term" value="F:helicase activity"/>
    <property type="evidence" value="ECO:0007669"/>
    <property type="project" value="UniProtKB-KW"/>
</dbReference>
<keyword evidence="3" id="KW-0547">Nucleotide-binding</keyword>
<feature type="compositionally biased region" description="Low complexity" evidence="1">
    <location>
        <begin position="1308"/>
        <end position="1348"/>
    </location>
</feature>
<name>A0A543DI01_9PSEU</name>
<evidence type="ECO:0000313" key="3">
    <source>
        <dbReference type="EMBL" id="TQM08976.1"/>
    </source>
</evidence>
<dbReference type="PANTHER" id="PTHR42957:SF1">
    <property type="entry name" value="HELICASE MJ1565-RELATED"/>
    <property type="match status" value="1"/>
</dbReference>
<evidence type="ECO:0000259" key="2">
    <source>
        <dbReference type="Pfam" id="PF01935"/>
    </source>
</evidence>
<comment type="caution">
    <text evidence="3">The sequence shown here is derived from an EMBL/GenBank/DDBJ whole genome shotgun (WGS) entry which is preliminary data.</text>
</comment>
<feature type="compositionally biased region" description="Basic and acidic residues" evidence="1">
    <location>
        <begin position="1228"/>
        <end position="1238"/>
    </location>
</feature>
<dbReference type="Gene3D" id="3.40.50.300">
    <property type="entry name" value="P-loop containing nucleotide triphosphate hydrolases"/>
    <property type="match status" value="2"/>
</dbReference>
<dbReference type="InterPro" id="IPR027417">
    <property type="entry name" value="P-loop_NTPase"/>
</dbReference>